<dbReference type="EMBL" id="CM018035">
    <property type="protein sequence ID" value="KAA8541533.1"/>
    <property type="molecule type" value="Genomic_DNA"/>
</dbReference>
<reference evidence="1 2" key="1">
    <citation type="submission" date="2019-09" db="EMBL/GenBank/DDBJ databases">
        <title>A chromosome-level genome assembly of the Chinese tupelo Nyssa sinensis.</title>
        <authorList>
            <person name="Yang X."/>
            <person name="Kang M."/>
            <person name="Yang Y."/>
            <person name="Xiong H."/>
            <person name="Wang M."/>
            <person name="Zhang Z."/>
            <person name="Wang Z."/>
            <person name="Wu H."/>
            <person name="Ma T."/>
            <person name="Liu J."/>
            <person name="Xi Z."/>
        </authorList>
    </citation>
    <scope>NUCLEOTIDE SEQUENCE [LARGE SCALE GENOMIC DNA]</scope>
    <source>
        <strain evidence="1">J267</strain>
        <tissue evidence="1">Leaf</tissue>
    </source>
</reference>
<proteinExistence type="predicted"/>
<protein>
    <submittedName>
        <fullName evidence="1">Uncharacterized protein</fullName>
    </submittedName>
</protein>
<dbReference type="Proteomes" id="UP000325577">
    <property type="component" value="Linkage Group LG12"/>
</dbReference>
<organism evidence="1 2">
    <name type="scientific">Nyssa sinensis</name>
    <dbReference type="NCBI Taxonomy" id="561372"/>
    <lineage>
        <taxon>Eukaryota</taxon>
        <taxon>Viridiplantae</taxon>
        <taxon>Streptophyta</taxon>
        <taxon>Embryophyta</taxon>
        <taxon>Tracheophyta</taxon>
        <taxon>Spermatophyta</taxon>
        <taxon>Magnoliopsida</taxon>
        <taxon>eudicotyledons</taxon>
        <taxon>Gunneridae</taxon>
        <taxon>Pentapetalae</taxon>
        <taxon>asterids</taxon>
        <taxon>Cornales</taxon>
        <taxon>Nyssaceae</taxon>
        <taxon>Nyssa</taxon>
    </lineage>
</organism>
<dbReference type="PANTHER" id="PTHR33972">
    <property type="entry name" value="EXPRESSED PROTEIN"/>
    <property type="match status" value="1"/>
</dbReference>
<evidence type="ECO:0000313" key="2">
    <source>
        <dbReference type="Proteomes" id="UP000325577"/>
    </source>
</evidence>
<sequence length="84" mass="9378">MRSAPDWLPFLPGSSYWVAPRRRSYGIAELMQKLANTLTEEEVMSLTTVRGWPSSAFFLDGASPHPAEIETTSKLMSQTDDEEG</sequence>
<evidence type="ECO:0000313" key="1">
    <source>
        <dbReference type="EMBL" id="KAA8541533.1"/>
    </source>
</evidence>
<name>A0A5J5BEF1_9ASTE</name>
<accession>A0A5J5BEF1</accession>
<dbReference type="OrthoDB" id="1095098at2759"/>
<keyword evidence="2" id="KW-1185">Reference proteome</keyword>
<dbReference type="PANTHER" id="PTHR33972:SF2">
    <property type="entry name" value="OS04G0606700 PROTEIN"/>
    <property type="match status" value="1"/>
</dbReference>
<dbReference type="AlphaFoldDB" id="A0A5J5BEF1"/>
<gene>
    <name evidence="1" type="ORF">F0562_022685</name>
</gene>